<protein>
    <submittedName>
        <fullName evidence="3">Molybdenum cofactor cytidylyltransferase</fullName>
    </submittedName>
</protein>
<dbReference type="PANTHER" id="PTHR43777:SF1">
    <property type="entry name" value="MOLYBDENUM COFACTOR CYTIDYLYLTRANSFERASE"/>
    <property type="match status" value="1"/>
</dbReference>
<name>A0A1I4NW12_9GAMM</name>
<evidence type="ECO:0000256" key="1">
    <source>
        <dbReference type="ARBA" id="ARBA00022842"/>
    </source>
</evidence>
<accession>A0A1I4NW12</accession>
<proteinExistence type="predicted"/>
<dbReference type="CDD" id="cd04182">
    <property type="entry name" value="GT_2_like_f"/>
    <property type="match status" value="1"/>
</dbReference>
<feature type="domain" description="MobA-like NTP transferase" evidence="2">
    <location>
        <begin position="10"/>
        <end position="167"/>
    </location>
</feature>
<dbReference type="Pfam" id="PF12804">
    <property type="entry name" value="NTP_transf_3"/>
    <property type="match status" value="1"/>
</dbReference>
<sequence>MTDFRALTPVIVLAAGASERMGRSKQLLGWGQGCLLDQAVALARNLSSDVVVVAGARYPVIRYRATRSPSRWVVAADWHKGMGASLNAGLRSLPARCRGAFVMVADQPVLALEGLQALADAARAEPGRPVAADYGGRPGVPAYLPRALWAQVSSLTGDQGAGAILNRVNARRIRIAGVELDLDTPADLKALRGR</sequence>
<dbReference type="OrthoDB" id="285216at2"/>
<dbReference type="PANTHER" id="PTHR43777">
    <property type="entry name" value="MOLYBDENUM COFACTOR CYTIDYLYLTRANSFERASE"/>
    <property type="match status" value="1"/>
</dbReference>
<gene>
    <name evidence="3" type="ORF">SAMN04487963_1633</name>
</gene>
<keyword evidence="1" id="KW-0460">Magnesium</keyword>
<dbReference type="Gene3D" id="3.90.550.10">
    <property type="entry name" value="Spore Coat Polysaccharide Biosynthesis Protein SpsA, Chain A"/>
    <property type="match status" value="1"/>
</dbReference>
<reference evidence="4" key="1">
    <citation type="submission" date="2016-10" db="EMBL/GenBank/DDBJ databases">
        <authorList>
            <person name="Varghese N."/>
            <person name="Submissions S."/>
        </authorList>
    </citation>
    <scope>NUCLEOTIDE SEQUENCE [LARGE SCALE GENOMIC DNA]</scope>
    <source>
        <strain evidence="4">CGMCC 1.7061</strain>
    </source>
</reference>
<keyword evidence="3" id="KW-0548">Nucleotidyltransferase</keyword>
<dbReference type="Proteomes" id="UP000198519">
    <property type="component" value="Unassembled WGS sequence"/>
</dbReference>
<evidence type="ECO:0000313" key="4">
    <source>
        <dbReference type="Proteomes" id="UP000198519"/>
    </source>
</evidence>
<dbReference type="EMBL" id="FOUE01000002">
    <property type="protein sequence ID" value="SFM19313.1"/>
    <property type="molecule type" value="Genomic_DNA"/>
</dbReference>
<keyword evidence="3" id="KW-0808">Transferase</keyword>
<evidence type="ECO:0000313" key="3">
    <source>
        <dbReference type="EMBL" id="SFM19313.1"/>
    </source>
</evidence>
<dbReference type="InterPro" id="IPR025877">
    <property type="entry name" value="MobA-like_NTP_Trfase"/>
</dbReference>
<evidence type="ECO:0000259" key="2">
    <source>
        <dbReference type="Pfam" id="PF12804"/>
    </source>
</evidence>
<dbReference type="STRING" id="488535.SAMN04487963_1633"/>
<dbReference type="AlphaFoldDB" id="A0A1I4NW12"/>
<dbReference type="RefSeq" id="WP_092021435.1">
    <property type="nucleotide sequence ID" value="NZ_FOUE01000002.1"/>
</dbReference>
<organism evidence="3 4">
    <name type="scientific">Marinobacter zhejiangensis</name>
    <dbReference type="NCBI Taxonomy" id="488535"/>
    <lineage>
        <taxon>Bacteria</taxon>
        <taxon>Pseudomonadati</taxon>
        <taxon>Pseudomonadota</taxon>
        <taxon>Gammaproteobacteria</taxon>
        <taxon>Pseudomonadales</taxon>
        <taxon>Marinobacteraceae</taxon>
        <taxon>Marinobacter</taxon>
    </lineage>
</organism>
<dbReference type="GO" id="GO:0016779">
    <property type="term" value="F:nucleotidyltransferase activity"/>
    <property type="evidence" value="ECO:0007669"/>
    <property type="project" value="UniProtKB-KW"/>
</dbReference>
<dbReference type="InterPro" id="IPR029044">
    <property type="entry name" value="Nucleotide-diphossugar_trans"/>
</dbReference>
<dbReference type="SUPFAM" id="SSF53448">
    <property type="entry name" value="Nucleotide-diphospho-sugar transferases"/>
    <property type="match status" value="1"/>
</dbReference>
<keyword evidence="4" id="KW-1185">Reference proteome</keyword>